<gene>
    <name evidence="1" type="ORF">LTR37_016281</name>
</gene>
<dbReference type="EMBL" id="JAUTXU010000193">
    <property type="protein sequence ID" value="KAK3699772.1"/>
    <property type="molecule type" value="Genomic_DNA"/>
</dbReference>
<organism evidence="1 2">
    <name type="scientific">Vermiconidia calcicola</name>
    <dbReference type="NCBI Taxonomy" id="1690605"/>
    <lineage>
        <taxon>Eukaryota</taxon>
        <taxon>Fungi</taxon>
        <taxon>Dikarya</taxon>
        <taxon>Ascomycota</taxon>
        <taxon>Pezizomycotina</taxon>
        <taxon>Dothideomycetes</taxon>
        <taxon>Dothideomycetidae</taxon>
        <taxon>Mycosphaerellales</taxon>
        <taxon>Extremaceae</taxon>
        <taxon>Vermiconidia</taxon>
    </lineage>
</organism>
<comment type="caution">
    <text evidence="1">The sequence shown here is derived from an EMBL/GenBank/DDBJ whole genome shotgun (WGS) entry which is preliminary data.</text>
</comment>
<evidence type="ECO:0000313" key="2">
    <source>
        <dbReference type="Proteomes" id="UP001281147"/>
    </source>
</evidence>
<protein>
    <submittedName>
        <fullName evidence="1">Uncharacterized protein</fullName>
    </submittedName>
</protein>
<name>A0ACC3MNA4_9PEZI</name>
<reference evidence="1" key="1">
    <citation type="submission" date="2023-07" db="EMBL/GenBank/DDBJ databases">
        <title>Black Yeasts Isolated from many extreme environments.</title>
        <authorList>
            <person name="Coleine C."/>
            <person name="Stajich J.E."/>
            <person name="Selbmann L."/>
        </authorList>
    </citation>
    <scope>NUCLEOTIDE SEQUENCE</scope>
    <source>
        <strain evidence="1">CCFEE 5714</strain>
    </source>
</reference>
<sequence length="428" mass="47995">MEPSIQTSNPRIQLSILLMTTICTLTTQAFVNRMQEAIGKPMNSKIASLPLAYVEGWLYTTQIAIGNPPQTFTAAVDLCWSDLFVPSIDCPSVDRPEYCAPHPLYDSSASNTYVTSERNVSLHHSGFYTRGNAAVESIHVDGLEVRSQGFEEATIFRPNYFFNDSWYDTALGLSRQTVRSTESDLQVASPLQNMMAQNLLARNAFLLCLPRSSHEVGQLVLGHIPERLDEEAHRKALPLNERPGRSNFMIQPLRDELAVTPLDRAVHSKQADYVSGGWQLGGSSVSFGTGPSAPTLDLSNYTIVLSTMEFWLSFPKGFARALRNRLGVSPIDGSIECDKRMLELPDLIISLKGREEHTYNFTLTGAEYIRAEPKMPFMDPERCLVPFVLHEEDEKDEKFIVLGSMFLEKYQVIFDHDSGFVALLDRPF</sequence>
<evidence type="ECO:0000313" key="1">
    <source>
        <dbReference type="EMBL" id="KAK3699772.1"/>
    </source>
</evidence>
<keyword evidence="2" id="KW-1185">Reference proteome</keyword>
<dbReference type="Proteomes" id="UP001281147">
    <property type="component" value="Unassembled WGS sequence"/>
</dbReference>
<accession>A0ACC3MNA4</accession>
<proteinExistence type="predicted"/>